<dbReference type="GeneID" id="109591558"/>
<protein>
    <recommendedName>
        <fullName evidence="5">MI domain-containing protein</fullName>
    </recommendedName>
</protein>
<dbReference type="EnsemblMetazoa" id="XM_020007273.1">
    <property type="protein sequence ID" value="XP_019862832.1"/>
    <property type="gene ID" value="LOC109591558"/>
</dbReference>
<name>A0AAN0K0Y9_AMPQE</name>
<accession>A0AAN0K0Y9</accession>
<feature type="region of interest" description="Disordered" evidence="2">
    <location>
        <begin position="119"/>
        <end position="203"/>
    </location>
</feature>
<organism evidence="3 4">
    <name type="scientific">Amphimedon queenslandica</name>
    <name type="common">Sponge</name>
    <dbReference type="NCBI Taxonomy" id="400682"/>
    <lineage>
        <taxon>Eukaryota</taxon>
        <taxon>Metazoa</taxon>
        <taxon>Porifera</taxon>
        <taxon>Demospongiae</taxon>
        <taxon>Heteroscleromorpha</taxon>
        <taxon>Haplosclerida</taxon>
        <taxon>Niphatidae</taxon>
        <taxon>Amphimedon</taxon>
    </lineage>
</organism>
<dbReference type="PANTHER" id="PTHR18034:SF4">
    <property type="entry name" value="NUCLEOLAR MIF4G DOMAIN-CONTAINING PROTEIN 1"/>
    <property type="match status" value="1"/>
</dbReference>
<dbReference type="Proteomes" id="UP000007879">
    <property type="component" value="Unassembled WGS sequence"/>
</dbReference>
<keyword evidence="4" id="KW-1185">Reference proteome</keyword>
<dbReference type="PANTHER" id="PTHR18034">
    <property type="entry name" value="CELL CYCLE CONTROL PROTEIN CWF22-RELATED"/>
    <property type="match status" value="1"/>
</dbReference>
<keyword evidence="1" id="KW-0175">Coiled coil</keyword>
<reference evidence="3" key="2">
    <citation type="submission" date="2024-06" db="UniProtKB">
        <authorList>
            <consortium name="EnsemblMetazoa"/>
        </authorList>
    </citation>
    <scope>IDENTIFICATION</scope>
</reference>
<dbReference type="GO" id="GO:0005730">
    <property type="term" value="C:nucleolus"/>
    <property type="evidence" value="ECO:0007669"/>
    <property type="project" value="TreeGrafter"/>
</dbReference>
<dbReference type="GO" id="GO:0042274">
    <property type="term" value="P:ribosomal small subunit biogenesis"/>
    <property type="evidence" value="ECO:0007669"/>
    <property type="project" value="TreeGrafter"/>
</dbReference>
<evidence type="ECO:0008006" key="5">
    <source>
        <dbReference type="Google" id="ProtNLM"/>
    </source>
</evidence>
<dbReference type="GO" id="GO:0003723">
    <property type="term" value="F:RNA binding"/>
    <property type="evidence" value="ECO:0007669"/>
    <property type="project" value="TreeGrafter"/>
</dbReference>
<evidence type="ECO:0000313" key="4">
    <source>
        <dbReference type="Proteomes" id="UP000007879"/>
    </source>
</evidence>
<dbReference type="AlphaFoldDB" id="A0AAN0K0Y9"/>
<feature type="compositionally biased region" description="Low complexity" evidence="2">
    <location>
        <begin position="189"/>
        <end position="202"/>
    </location>
</feature>
<dbReference type="KEGG" id="aqu:109591558"/>
<feature type="region of interest" description="Disordered" evidence="2">
    <location>
        <begin position="1"/>
        <end position="56"/>
    </location>
</feature>
<dbReference type="InterPro" id="IPR016024">
    <property type="entry name" value="ARM-type_fold"/>
</dbReference>
<evidence type="ECO:0000313" key="3">
    <source>
        <dbReference type="EnsemblMetazoa" id="XP_019862832.1"/>
    </source>
</evidence>
<feature type="compositionally biased region" description="Acidic residues" evidence="2">
    <location>
        <begin position="129"/>
        <end position="156"/>
    </location>
</feature>
<sequence length="280" mass="32667">MLSRKKRRKQERQEKKARKYDRYKKLKGLATTEQFREERKRPVASPVKRKRRLASKKQTQIEALVEDKGIEKEKRELKKLEKLLSIKERKEEKQKKLPNAFIRDGLDYVLDFARYTNSESDNDISSIEGEVEEEELPSEEEDYQSSMEEETEEIEKEDISLGESSEGDRDVQKKKKVTFAPDTFATQKPSTSSSIPASSSSPNVNKRIQGLMNKLNESNIQTMFTTMEELYRKNSQREVTKCFCEVFLKSVIQPILIKDKFAMELVMLVTLLHQKIGSEV</sequence>
<dbReference type="Gene3D" id="1.25.40.180">
    <property type="match status" value="1"/>
</dbReference>
<dbReference type="InterPro" id="IPR050781">
    <property type="entry name" value="CWC22_splicing_factor"/>
</dbReference>
<feature type="compositionally biased region" description="Basic residues" evidence="2">
    <location>
        <begin position="1"/>
        <end position="27"/>
    </location>
</feature>
<reference evidence="4" key="1">
    <citation type="journal article" date="2010" name="Nature">
        <title>The Amphimedon queenslandica genome and the evolution of animal complexity.</title>
        <authorList>
            <person name="Srivastava M."/>
            <person name="Simakov O."/>
            <person name="Chapman J."/>
            <person name="Fahey B."/>
            <person name="Gauthier M.E."/>
            <person name="Mitros T."/>
            <person name="Richards G.S."/>
            <person name="Conaco C."/>
            <person name="Dacre M."/>
            <person name="Hellsten U."/>
            <person name="Larroux C."/>
            <person name="Putnam N.H."/>
            <person name="Stanke M."/>
            <person name="Adamska M."/>
            <person name="Darling A."/>
            <person name="Degnan S.M."/>
            <person name="Oakley T.H."/>
            <person name="Plachetzki D.C."/>
            <person name="Zhai Y."/>
            <person name="Adamski M."/>
            <person name="Calcino A."/>
            <person name="Cummins S.F."/>
            <person name="Goodstein D.M."/>
            <person name="Harris C."/>
            <person name="Jackson D.J."/>
            <person name="Leys S.P."/>
            <person name="Shu S."/>
            <person name="Woodcroft B.J."/>
            <person name="Vervoort M."/>
            <person name="Kosik K.S."/>
            <person name="Manning G."/>
            <person name="Degnan B.M."/>
            <person name="Rokhsar D.S."/>
        </authorList>
    </citation>
    <scope>NUCLEOTIDE SEQUENCE [LARGE SCALE GENOMIC DNA]</scope>
</reference>
<dbReference type="RefSeq" id="XP_019862832.1">
    <property type="nucleotide sequence ID" value="XM_020007273.1"/>
</dbReference>
<dbReference type="SUPFAM" id="SSF48371">
    <property type="entry name" value="ARM repeat"/>
    <property type="match status" value="1"/>
</dbReference>
<evidence type="ECO:0000256" key="2">
    <source>
        <dbReference type="SAM" id="MobiDB-lite"/>
    </source>
</evidence>
<evidence type="ECO:0000256" key="1">
    <source>
        <dbReference type="SAM" id="Coils"/>
    </source>
</evidence>
<proteinExistence type="predicted"/>
<feature type="coiled-coil region" evidence="1">
    <location>
        <begin position="70"/>
        <end position="97"/>
    </location>
</feature>